<reference evidence="2 3" key="1">
    <citation type="journal article" date="2020" name="Nature">
        <title>Six reference-quality genomes reveal evolution of bat adaptations.</title>
        <authorList>
            <person name="Jebb D."/>
            <person name="Huang Z."/>
            <person name="Pippel M."/>
            <person name="Hughes G.M."/>
            <person name="Lavrichenko K."/>
            <person name="Devanna P."/>
            <person name="Winkler S."/>
            <person name="Jermiin L.S."/>
            <person name="Skirmuntt E.C."/>
            <person name="Katzourakis A."/>
            <person name="Burkitt-Gray L."/>
            <person name="Ray D.A."/>
            <person name="Sullivan K.A.M."/>
            <person name="Roscito J.G."/>
            <person name="Kirilenko B.M."/>
            <person name="Davalos L.M."/>
            <person name="Corthals A.P."/>
            <person name="Power M.L."/>
            <person name="Jones G."/>
            <person name="Ransome R.D."/>
            <person name="Dechmann D.K.N."/>
            <person name="Locatelli A.G."/>
            <person name="Puechmaille S.J."/>
            <person name="Fedrigo O."/>
            <person name="Jarvis E.D."/>
            <person name="Hiller M."/>
            <person name="Vernes S.C."/>
            <person name="Myers E.W."/>
            <person name="Teeling E.C."/>
        </authorList>
    </citation>
    <scope>NUCLEOTIDE SEQUENCE [LARGE SCALE GENOMIC DNA]</scope>
    <source>
        <strain evidence="2">Bat1K_MPI-CBG_1</strain>
    </source>
</reference>
<accession>A0A833ZDS3</accession>
<protein>
    <recommendedName>
        <fullName evidence="4">Secreted protein</fullName>
    </recommendedName>
</protein>
<evidence type="ECO:0000313" key="2">
    <source>
        <dbReference type="EMBL" id="KAF6095112.1"/>
    </source>
</evidence>
<evidence type="ECO:0000256" key="1">
    <source>
        <dbReference type="SAM" id="SignalP"/>
    </source>
</evidence>
<sequence length="177" mass="19974">MCCGHLLPCFLLLVQDEISLNRVCLLIRIVEGSHDPGPSTWSNHAILEFSRLLRVTFKSLPCSFYPPHHHSLHRFCPALQSLKHLHVLGSHLLWLLPAGLLPSLTCLQSAWSRVAPSAAHPGLPWLPLHTRSFCWKGAWVVVELPWLSSLHGDLRAGSILSSPPHCWIRYTARPDKW</sequence>
<feature type="chain" id="PRO_5032803106" description="Secreted protein" evidence="1">
    <location>
        <begin position="17"/>
        <end position="177"/>
    </location>
</feature>
<gene>
    <name evidence="2" type="ORF">HJG60_012084</name>
</gene>
<comment type="caution">
    <text evidence="2">The sequence shown here is derived from an EMBL/GenBank/DDBJ whole genome shotgun (WGS) entry which is preliminary data.</text>
</comment>
<keyword evidence="1" id="KW-0732">Signal</keyword>
<evidence type="ECO:0000313" key="3">
    <source>
        <dbReference type="Proteomes" id="UP000664940"/>
    </source>
</evidence>
<feature type="signal peptide" evidence="1">
    <location>
        <begin position="1"/>
        <end position="16"/>
    </location>
</feature>
<organism evidence="2 3">
    <name type="scientific">Phyllostomus discolor</name>
    <name type="common">pale spear-nosed bat</name>
    <dbReference type="NCBI Taxonomy" id="89673"/>
    <lineage>
        <taxon>Eukaryota</taxon>
        <taxon>Metazoa</taxon>
        <taxon>Chordata</taxon>
        <taxon>Craniata</taxon>
        <taxon>Vertebrata</taxon>
        <taxon>Euteleostomi</taxon>
        <taxon>Mammalia</taxon>
        <taxon>Eutheria</taxon>
        <taxon>Laurasiatheria</taxon>
        <taxon>Chiroptera</taxon>
        <taxon>Yangochiroptera</taxon>
        <taxon>Phyllostomidae</taxon>
        <taxon>Phyllostominae</taxon>
        <taxon>Phyllostomus</taxon>
    </lineage>
</organism>
<name>A0A833ZDS3_9CHIR</name>
<dbReference type="AlphaFoldDB" id="A0A833ZDS3"/>
<evidence type="ECO:0008006" key="4">
    <source>
        <dbReference type="Google" id="ProtNLM"/>
    </source>
</evidence>
<dbReference type="Proteomes" id="UP000664940">
    <property type="component" value="Unassembled WGS sequence"/>
</dbReference>
<proteinExistence type="predicted"/>
<dbReference type="EMBL" id="JABVXQ010000008">
    <property type="protein sequence ID" value="KAF6095112.1"/>
    <property type="molecule type" value="Genomic_DNA"/>
</dbReference>